<dbReference type="EMBL" id="CP087830">
    <property type="protein sequence ID" value="UZA02948.1"/>
    <property type="molecule type" value="Genomic_DNA"/>
</dbReference>
<evidence type="ECO:0000313" key="2">
    <source>
        <dbReference type="Proteomes" id="UP001163632"/>
    </source>
</evidence>
<sequence length="101" mass="12097">MSLYGLHGATVYAENYVEKLINPINGKFIDEQLHDYHFMTRYLMKAFHLAPLERNLYLPETIKDNFGIVSLGQPYWIKKYLNKNKDDFFNKFYYYKGLNSL</sequence>
<proteinExistence type="predicted"/>
<dbReference type="Proteomes" id="UP001163632">
    <property type="component" value="Chromosome"/>
</dbReference>
<organism evidence="1 2">
    <name type="scientific">Moraxella bovis</name>
    <dbReference type="NCBI Taxonomy" id="476"/>
    <lineage>
        <taxon>Bacteria</taxon>
        <taxon>Pseudomonadati</taxon>
        <taxon>Pseudomonadota</taxon>
        <taxon>Gammaproteobacteria</taxon>
        <taxon>Moraxellales</taxon>
        <taxon>Moraxellaceae</taxon>
        <taxon>Moraxella</taxon>
    </lineage>
</organism>
<evidence type="ECO:0000313" key="1">
    <source>
        <dbReference type="EMBL" id="UZA02948.1"/>
    </source>
</evidence>
<gene>
    <name evidence="1" type="ORF">LP092_13585</name>
</gene>
<accession>A0ABY6M6E0</accession>
<keyword evidence="2" id="KW-1185">Reference proteome</keyword>
<dbReference type="RefSeq" id="WP_264690363.1">
    <property type="nucleotide sequence ID" value="NZ_CP087771.1"/>
</dbReference>
<name>A0ABY6M6E0_MORBO</name>
<reference evidence="1" key="1">
    <citation type="journal article" date="2022" name="BMC Microbiol.">
        <title>Whole genome sequencing of Moraxella bovis strains from North America reveals two genotypes with different genetic determinants.</title>
        <authorList>
            <person name="Wynn E.L."/>
            <person name="Hille M.M."/>
            <person name="Loy J.D."/>
            <person name="Schuller G."/>
            <person name="Kuhn K.L."/>
            <person name="Dickey A.M."/>
            <person name="Bono J.L."/>
            <person name="Clawson M.L."/>
        </authorList>
    </citation>
    <scope>NUCLEOTIDE SEQUENCE</scope>
    <source>
        <strain evidence="1">SAM102599</strain>
    </source>
</reference>
<protein>
    <submittedName>
        <fullName evidence="1">Uncharacterized protein</fullName>
    </submittedName>
</protein>